<evidence type="ECO:0000256" key="1">
    <source>
        <dbReference type="PIRSR" id="PIRSR016184-1"/>
    </source>
</evidence>
<dbReference type="AlphaFoldDB" id="A0A7W3PFN3"/>
<dbReference type="PIRSF" id="PIRSF016184">
    <property type="entry name" value="PhzC_PhzF"/>
    <property type="match status" value="1"/>
</dbReference>
<comment type="caution">
    <text evidence="2">The sequence shown here is derived from an EMBL/GenBank/DDBJ whole genome shotgun (WGS) entry which is preliminary data.</text>
</comment>
<dbReference type="Proteomes" id="UP000540568">
    <property type="component" value="Unassembled WGS sequence"/>
</dbReference>
<evidence type="ECO:0000313" key="3">
    <source>
        <dbReference type="Proteomes" id="UP000540568"/>
    </source>
</evidence>
<feature type="active site" evidence="1">
    <location>
        <position position="49"/>
    </location>
</feature>
<dbReference type="PANTHER" id="PTHR13774:SF32">
    <property type="entry name" value="ANTISENSE-ENHANCING SEQUENCE 1"/>
    <property type="match status" value="1"/>
</dbReference>
<dbReference type="InterPro" id="IPR003719">
    <property type="entry name" value="Phenazine_PhzF-like"/>
</dbReference>
<organism evidence="2 3">
    <name type="scientific">Promicromonospora sukumoe</name>
    <dbReference type="NCBI Taxonomy" id="88382"/>
    <lineage>
        <taxon>Bacteria</taxon>
        <taxon>Bacillati</taxon>
        <taxon>Actinomycetota</taxon>
        <taxon>Actinomycetes</taxon>
        <taxon>Micrococcales</taxon>
        <taxon>Promicromonosporaceae</taxon>
        <taxon>Promicromonospora</taxon>
    </lineage>
</organism>
<dbReference type="SUPFAM" id="SSF54506">
    <property type="entry name" value="Diaminopimelate epimerase-like"/>
    <property type="match status" value="1"/>
</dbReference>
<evidence type="ECO:0000313" key="2">
    <source>
        <dbReference type="EMBL" id="MBA8809759.1"/>
    </source>
</evidence>
<keyword evidence="3" id="KW-1185">Reference proteome</keyword>
<dbReference type="Pfam" id="PF02567">
    <property type="entry name" value="PhzC-PhzF"/>
    <property type="match status" value="1"/>
</dbReference>
<dbReference type="PANTHER" id="PTHR13774">
    <property type="entry name" value="PHENAZINE BIOSYNTHESIS PROTEIN"/>
    <property type="match status" value="1"/>
</dbReference>
<dbReference type="NCBIfam" id="TIGR00654">
    <property type="entry name" value="PhzF_family"/>
    <property type="match status" value="1"/>
</dbReference>
<dbReference type="GO" id="GO:0016853">
    <property type="term" value="F:isomerase activity"/>
    <property type="evidence" value="ECO:0007669"/>
    <property type="project" value="TreeGrafter"/>
</dbReference>
<dbReference type="EMBL" id="JACGWV010000002">
    <property type="protein sequence ID" value="MBA8809759.1"/>
    <property type="molecule type" value="Genomic_DNA"/>
</dbReference>
<name>A0A7W3PFN3_9MICO</name>
<protein>
    <submittedName>
        <fullName evidence="2">PhzF family phenazine biosynthesis protein</fullName>
    </submittedName>
</protein>
<reference evidence="2 3" key="1">
    <citation type="submission" date="2020-07" db="EMBL/GenBank/DDBJ databases">
        <title>Sequencing the genomes of 1000 actinobacteria strains.</title>
        <authorList>
            <person name="Klenk H.-P."/>
        </authorList>
    </citation>
    <scope>NUCLEOTIDE SEQUENCE [LARGE SCALE GENOMIC DNA]</scope>
    <source>
        <strain evidence="2 3">DSM 44121</strain>
    </source>
</reference>
<proteinExistence type="predicted"/>
<dbReference type="Gene3D" id="3.10.310.10">
    <property type="entry name" value="Diaminopimelate Epimerase, Chain A, domain 1"/>
    <property type="match status" value="2"/>
</dbReference>
<dbReference type="RefSeq" id="WP_182618988.1">
    <property type="nucleotide sequence ID" value="NZ_BAAATF010000008.1"/>
</dbReference>
<accession>A0A7W3PFN3</accession>
<gene>
    <name evidence="2" type="ORF">FHX71_003735</name>
</gene>
<sequence length="314" mass="32396">MSLPLRPFRQVNVFSAHPTGGNPVAVVHGAEGLTDEQLAAFARWTNLSETTFLLDPTEAGRDAGADYRVRIWTPGGELPFAGHPTLGTAHAWLEAGGEPRGQDVIQECGVGLVRVRVQAPREGTGSGQRLAFAGPPLTRSGAVDDADLAQIARSLRLDVSDVVRSAWVDNGPGWVAVQLRNADVVLGLEPDLVAMGDLKLGVVGEYAPGTGPTGDTGTVAGSTGGTDASTYADRPAVEVRAFVPSIGVGEDPVTGSLNAGLGQWLAGDVLPSSYVASQGTALGRAGRVHVEKRPDGEVWVGGDTVTTIVGEVAL</sequence>
<dbReference type="GO" id="GO:0005737">
    <property type="term" value="C:cytoplasm"/>
    <property type="evidence" value="ECO:0007669"/>
    <property type="project" value="TreeGrafter"/>
</dbReference>